<evidence type="ECO:0000313" key="2">
    <source>
        <dbReference type="EMBL" id="KAH9378577.1"/>
    </source>
</evidence>
<keyword evidence="1" id="KW-0812">Transmembrane</keyword>
<evidence type="ECO:0000256" key="1">
    <source>
        <dbReference type="SAM" id="Phobius"/>
    </source>
</evidence>
<protein>
    <submittedName>
        <fullName evidence="2">Uncharacterized protein</fullName>
    </submittedName>
</protein>
<sequence length="81" mass="8925">MLTAFKSSVLPILCGFVIQVLGISVIVVFSDLGVGLVSVLTDIIWKTTVDWYGGHLGCKLVKFAQVRYGDEMLHDRSLLLK</sequence>
<feature type="transmembrane region" description="Helical" evidence="1">
    <location>
        <begin position="12"/>
        <end position="30"/>
    </location>
</feature>
<keyword evidence="3" id="KW-1185">Reference proteome</keyword>
<reference evidence="2 3" key="1">
    <citation type="journal article" date="2020" name="Cell">
        <title>Large-Scale Comparative Analyses of Tick Genomes Elucidate Their Genetic Diversity and Vector Capacities.</title>
        <authorList>
            <consortium name="Tick Genome and Microbiome Consortium (TIGMIC)"/>
            <person name="Jia N."/>
            <person name="Wang J."/>
            <person name="Shi W."/>
            <person name="Du L."/>
            <person name="Sun Y."/>
            <person name="Zhan W."/>
            <person name="Jiang J.F."/>
            <person name="Wang Q."/>
            <person name="Zhang B."/>
            <person name="Ji P."/>
            <person name="Bell-Sakyi L."/>
            <person name="Cui X.M."/>
            <person name="Yuan T.T."/>
            <person name="Jiang B.G."/>
            <person name="Yang W.F."/>
            <person name="Lam T.T."/>
            <person name="Chang Q.C."/>
            <person name="Ding S.J."/>
            <person name="Wang X.J."/>
            <person name="Zhu J.G."/>
            <person name="Ruan X.D."/>
            <person name="Zhao L."/>
            <person name="Wei J.T."/>
            <person name="Ye R.Z."/>
            <person name="Que T.C."/>
            <person name="Du C.H."/>
            <person name="Zhou Y.H."/>
            <person name="Cheng J.X."/>
            <person name="Dai P.F."/>
            <person name="Guo W.B."/>
            <person name="Han X.H."/>
            <person name="Huang E.J."/>
            <person name="Li L.F."/>
            <person name="Wei W."/>
            <person name="Gao Y.C."/>
            <person name="Liu J.Z."/>
            <person name="Shao H.Z."/>
            <person name="Wang X."/>
            <person name="Wang C.C."/>
            <person name="Yang T.C."/>
            <person name="Huo Q.B."/>
            <person name="Li W."/>
            <person name="Chen H.Y."/>
            <person name="Chen S.E."/>
            <person name="Zhou L.G."/>
            <person name="Ni X.B."/>
            <person name="Tian J.H."/>
            <person name="Sheng Y."/>
            <person name="Liu T."/>
            <person name="Pan Y.S."/>
            <person name="Xia L.Y."/>
            <person name="Li J."/>
            <person name="Zhao F."/>
            <person name="Cao W.C."/>
        </authorList>
    </citation>
    <scope>NUCLEOTIDE SEQUENCE [LARGE SCALE GENOMIC DNA]</scope>
    <source>
        <strain evidence="2">HaeL-2018</strain>
    </source>
</reference>
<dbReference type="VEuPathDB" id="VectorBase:HLOH_047610"/>
<name>A0A9J6GUN7_HAELO</name>
<accession>A0A9J6GUN7</accession>
<organism evidence="2 3">
    <name type="scientific">Haemaphysalis longicornis</name>
    <name type="common">Bush tick</name>
    <dbReference type="NCBI Taxonomy" id="44386"/>
    <lineage>
        <taxon>Eukaryota</taxon>
        <taxon>Metazoa</taxon>
        <taxon>Ecdysozoa</taxon>
        <taxon>Arthropoda</taxon>
        <taxon>Chelicerata</taxon>
        <taxon>Arachnida</taxon>
        <taxon>Acari</taxon>
        <taxon>Parasitiformes</taxon>
        <taxon>Ixodida</taxon>
        <taxon>Ixodoidea</taxon>
        <taxon>Ixodidae</taxon>
        <taxon>Haemaphysalinae</taxon>
        <taxon>Haemaphysalis</taxon>
    </lineage>
</organism>
<gene>
    <name evidence="2" type="ORF">HPB48_009945</name>
</gene>
<proteinExistence type="predicted"/>
<dbReference type="AlphaFoldDB" id="A0A9J6GUN7"/>
<dbReference type="EMBL" id="JABSTR010000009">
    <property type="protein sequence ID" value="KAH9378577.1"/>
    <property type="molecule type" value="Genomic_DNA"/>
</dbReference>
<dbReference type="Proteomes" id="UP000821853">
    <property type="component" value="Unassembled WGS sequence"/>
</dbReference>
<dbReference type="OrthoDB" id="5987909at2759"/>
<comment type="caution">
    <text evidence="2">The sequence shown here is derived from an EMBL/GenBank/DDBJ whole genome shotgun (WGS) entry which is preliminary data.</text>
</comment>
<evidence type="ECO:0000313" key="3">
    <source>
        <dbReference type="Proteomes" id="UP000821853"/>
    </source>
</evidence>
<keyword evidence="1" id="KW-0472">Membrane</keyword>
<keyword evidence="1" id="KW-1133">Transmembrane helix</keyword>